<dbReference type="Pfam" id="PF04525">
    <property type="entry name" value="LOR"/>
    <property type="match status" value="1"/>
</dbReference>
<name>A0A3B1DHQ4_9ZZZZ</name>
<dbReference type="InterPro" id="IPR007612">
    <property type="entry name" value="LOR"/>
</dbReference>
<organism evidence="1">
    <name type="scientific">hydrothermal vent metagenome</name>
    <dbReference type="NCBI Taxonomy" id="652676"/>
    <lineage>
        <taxon>unclassified sequences</taxon>
        <taxon>metagenomes</taxon>
        <taxon>ecological metagenomes</taxon>
    </lineage>
</organism>
<sequence length="165" mass="18991">MAVEYTIRRKVFSLLGAKFHIYDKDQDMIGFCKQKAFKLKEDIRIYTDESMSEERLTIAARAIIDFSAAYDVIDTKTGRKMGAYQRKGWSSIMRDSWIVLDANDNEVGTLKEDSAGAAIMRRFLPLGNLIPQKFHLEDSSNNHLADFRTHFNPFVHRMTVTVLCC</sequence>
<protein>
    <submittedName>
        <fullName evidence="1">Uncharacterized protein</fullName>
    </submittedName>
</protein>
<dbReference type="AlphaFoldDB" id="A0A3B1DHQ4"/>
<reference evidence="1" key="1">
    <citation type="submission" date="2018-06" db="EMBL/GenBank/DDBJ databases">
        <authorList>
            <person name="Zhirakovskaya E."/>
        </authorList>
    </citation>
    <scope>NUCLEOTIDE SEQUENCE</scope>
</reference>
<dbReference type="EMBL" id="UOGL01000048">
    <property type="protein sequence ID" value="VAX36313.1"/>
    <property type="molecule type" value="Genomic_DNA"/>
</dbReference>
<dbReference type="InterPro" id="IPR025659">
    <property type="entry name" value="Tubby-like_C"/>
</dbReference>
<evidence type="ECO:0000313" key="1">
    <source>
        <dbReference type="EMBL" id="VAX36313.1"/>
    </source>
</evidence>
<accession>A0A3B1DHQ4</accession>
<dbReference type="SUPFAM" id="SSF54518">
    <property type="entry name" value="Tubby C-terminal domain-like"/>
    <property type="match status" value="1"/>
</dbReference>
<gene>
    <name evidence="1" type="ORF">MNBD_PLANCTO02-1063</name>
</gene>
<proteinExistence type="predicted"/>